<dbReference type="Pfam" id="PF08636">
    <property type="entry name" value="Pkr1"/>
    <property type="match status" value="1"/>
</dbReference>
<evidence type="ECO:0008006" key="4">
    <source>
        <dbReference type="Google" id="ProtNLM"/>
    </source>
</evidence>
<gene>
    <name evidence="2" type="ORF">CYMTET_33610</name>
</gene>
<dbReference type="AlphaFoldDB" id="A0AAE0KQS9"/>
<organism evidence="2 3">
    <name type="scientific">Cymbomonas tetramitiformis</name>
    <dbReference type="NCBI Taxonomy" id="36881"/>
    <lineage>
        <taxon>Eukaryota</taxon>
        <taxon>Viridiplantae</taxon>
        <taxon>Chlorophyta</taxon>
        <taxon>Pyramimonadophyceae</taxon>
        <taxon>Pyramimonadales</taxon>
        <taxon>Pyramimonadaceae</taxon>
        <taxon>Cymbomonas</taxon>
    </lineage>
</organism>
<evidence type="ECO:0000313" key="3">
    <source>
        <dbReference type="Proteomes" id="UP001190700"/>
    </source>
</evidence>
<protein>
    <recommendedName>
        <fullName evidence="4">tRNA-5-taurinomethyluridine 2-sulfurtransferase</fullName>
    </recommendedName>
</protein>
<feature type="transmembrane region" description="Helical" evidence="1">
    <location>
        <begin position="49"/>
        <end position="71"/>
    </location>
</feature>
<keyword evidence="3" id="KW-1185">Reference proteome</keyword>
<dbReference type="GO" id="GO:0070072">
    <property type="term" value="P:vacuolar proton-transporting V-type ATPase complex assembly"/>
    <property type="evidence" value="ECO:0007669"/>
    <property type="project" value="InterPro"/>
</dbReference>
<dbReference type="InterPro" id="IPR013945">
    <property type="entry name" value="Pkr1"/>
</dbReference>
<comment type="caution">
    <text evidence="2">The sequence shown here is derived from an EMBL/GenBank/DDBJ whole genome shotgun (WGS) entry which is preliminary data.</text>
</comment>
<dbReference type="InterPro" id="IPR014729">
    <property type="entry name" value="Rossmann-like_a/b/a_fold"/>
</dbReference>
<dbReference type="PANTHER" id="PTHR11933">
    <property type="entry name" value="TRNA 5-METHYLAMINOMETHYL-2-THIOURIDYLATE -METHYLTRANSFERASE"/>
    <property type="match status" value="1"/>
</dbReference>
<dbReference type="EMBL" id="LGRX02020702">
    <property type="protein sequence ID" value="KAK3257297.1"/>
    <property type="molecule type" value="Genomic_DNA"/>
</dbReference>
<name>A0AAE0KQS9_9CHLO</name>
<keyword evidence="1" id="KW-0812">Transmembrane</keyword>
<evidence type="ECO:0000256" key="1">
    <source>
        <dbReference type="SAM" id="Phobius"/>
    </source>
</evidence>
<dbReference type="Gene3D" id="3.40.50.620">
    <property type="entry name" value="HUPs"/>
    <property type="match status" value="1"/>
</dbReference>
<dbReference type="PANTHER" id="PTHR11933:SF5">
    <property type="entry name" value="MITOCHONDRIAL TRNA-SPECIFIC 2-THIOURIDYLASE 1"/>
    <property type="match status" value="1"/>
</dbReference>
<keyword evidence="1" id="KW-0472">Membrane</keyword>
<proteinExistence type="predicted"/>
<dbReference type="Pfam" id="PF03054">
    <property type="entry name" value="tRNA_Me_trans"/>
    <property type="match status" value="1"/>
</dbReference>
<reference evidence="2 3" key="1">
    <citation type="journal article" date="2015" name="Genome Biol. Evol.">
        <title>Comparative Genomics of a Bacterivorous Green Alga Reveals Evolutionary Causalities and Consequences of Phago-Mixotrophic Mode of Nutrition.</title>
        <authorList>
            <person name="Burns J.A."/>
            <person name="Paasch A."/>
            <person name="Narechania A."/>
            <person name="Kim E."/>
        </authorList>
    </citation>
    <scope>NUCLEOTIDE SEQUENCE [LARGE SCALE GENOMIC DNA]</scope>
    <source>
        <strain evidence="2 3">PLY_AMNH</strain>
    </source>
</reference>
<dbReference type="Proteomes" id="UP001190700">
    <property type="component" value="Unassembled WGS sequence"/>
</dbReference>
<dbReference type="GO" id="GO:0002143">
    <property type="term" value="P:tRNA wobble position uridine thiolation"/>
    <property type="evidence" value="ECO:0007669"/>
    <property type="project" value="TreeGrafter"/>
</dbReference>
<evidence type="ECO:0000313" key="2">
    <source>
        <dbReference type="EMBL" id="KAK3257297.1"/>
    </source>
</evidence>
<dbReference type="SUPFAM" id="SSF52402">
    <property type="entry name" value="Adenine nucleotide alpha hydrolases-like"/>
    <property type="match status" value="1"/>
</dbReference>
<feature type="transmembrane region" description="Helical" evidence="1">
    <location>
        <begin position="20"/>
        <end position="42"/>
    </location>
</feature>
<accession>A0AAE0KQS9</accession>
<sequence length="241" mass="26392">MASWTDQFIDGIFEKGVNHVTLVVLNAVLALLALPIVALYFIAAKAGGVIHVGILGFLWLGLVISINWFVFQIGLEAASTGEKDSTETKESESETVRQLLHCARFWRSSRPLARPHVAAQLFSSHTACGGLSTTTGKQRIAVGISGGVDSAVTALLLQQKGYQVFGVFMKNWDEAEETGGACTFEQDLRDATRVCKTLKIPLHTVEFVQEYWHQVFTDFVADCARGLTPNPDLACNRHIKV</sequence>
<keyword evidence="1" id="KW-1133">Transmembrane helix</keyword>